<organism evidence="2 3">
    <name type="scientific">Pseudomonas mandelii PD30</name>
    <dbReference type="NCBI Taxonomy" id="1419583"/>
    <lineage>
        <taxon>Bacteria</taxon>
        <taxon>Pseudomonadati</taxon>
        <taxon>Pseudomonadota</taxon>
        <taxon>Gammaproteobacteria</taxon>
        <taxon>Pseudomonadales</taxon>
        <taxon>Pseudomonadaceae</taxon>
        <taxon>Pseudomonas</taxon>
    </lineage>
</organism>
<comment type="caution">
    <text evidence="2">The sequence shown here is derived from an EMBL/GenBank/DDBJ whole genome shotgun (WGS) entry which is preliminary data.</text>
</comment>
<dbReference type="Proteomes" id="UP000026739">
    <property type="component" value="Unassembled WGS sequence"/>
</dbReference>
<accession>A0A059L665</accession>
<evidence type="ECO:0000313" key="2">
    <source>
        <dbReference type="EMBL" id="KDD69686.1"/>
    </source>
</evidence>
<protein>
    <submittedName>
        <fullName evidence="2">Uncharacterized protein</fullName>
    </submittedName>
</protein>
<evidence type="ECO:0000313" key="3">
    <source>
        <dbReference type="Proteomes" id="UP000026739"/>
    </source>
</evidence>
<proteinExistence type="predicted"/>
<evidence type="ECO:0000256" key="1">
    <source>
        <dbReference type="SAM" id="MobiDB-lite"/>
    </source>
</evidence>
<dbReference type="eggNOG" id="ENOG5032DCG">
    <property type="taxonomic scope" value="Bacteria"/>
</dbReference>
<name>A0A059L665_9PSED</name>
<sequence>MADSYIEDDGSEFPINNCVQCGQAEYVSGFGEDRVQVAKVKSKKPRTEKANFLPKRVPAPSGK</sequence>
<dbReference type="AlphaFoldDB" id="A0A059L665"/>
<reference evidence="2 3" key="1">
    <citation type="submission" date="2013-12" db="EMBL/GenBank/DDBJ databases">
        <authorList>
            <person name="Formusa P.A."/>
            <person name="Habash M."/>
            <person name="Lee H."/>
            <person name="Trevors J.T."/>
        </authorList>
    </citation>
    <scope>NUCLEOTIDE SEQUENCE [LARGE SCALE GENOMIC DNA]</scope>
    <source>
        <strain evidence="2 3">PD30</strain>
    </source>
</reference>
<gene>
    <name evidence="2" type="ORF">V466_07490</name>
</gene>
<dbReference type="EMBL" id="AZQQ01000065">
    <property type="protein sequence ID" value="KDD69686.1"/>
    <property type="molecule type" value="Genomic_DNA"/>
</dbReference>
<feature type="region of interest" description="Disordered" evidence="1">
    <location>
        <begin position="41"/>
        <end position="63"/>
    </location>
</feature>